<feature type="transmembrane region" description="Helical" evidence="7">
    <location>
        <begin position="118"/>
        <end position="139"/>
    </location>
</feature>
<evidence type="ECO:0000256" key="5">
    <source>
        <dbReference type="ARBA" id="ARBA00022989"/>
    </source>
</evidence>
<dbReference type="eggNOG" id="ENOG5032VJ9">
    <property type="taxonomic scope" value="Bacteria"/>
</dbReference>
<proteinExistence type="inferred from homology"/>
<dbReference type="Pfam" id="PF02163">
    <property type="entry name" value="Peptidase_M50"/>
    <property type="match status" value="1"/>
</dbReference>
<protein>
    <recommendedName>
        <fullName evidence="8">Peptidase M50 domain-containing protein</fullName>
    </recommendedName>
</protein>
<feature type="transmembrane region" description="Helical" evidence="7">
    <location>
        <begin position="55"/>
        <end position="74"/>
    </location>
</feature>
<evidence type="ECO:0000313" key="10">
    <source>
        <dbReference type="Proteomes" id="UP000003052"/>
    </source>
</evidence>
<dbReference type="Proteomes" id="UP000003052">
    <property type="component" value="Unassembled WGS sequence"/>
</dbReference>
<accession>E7RDD1</accession>
<evidence type="ECO:0000256" key="6">
    <source>
        <dbReference type="ARBA" id="ARBA00023136"/>
    </source>
</evidence>
<evidence type="ECO:0000256" key="2">
    <source>
        <dbReference type="ARBA" id="ARBA00004141"/>
    </source>
</evidence>
<comment type="subcellular location">
    <subcellularLocation>
        <location evidence="2">Membrane</location>
        <topology evidence="2">Multi-pass membrane protein</topology>
    </subcellularLocation>
</comment>
<dbReference type="EMBL" id="AEPB01000008">
    <property type="protein sequence ID" value="EGA90935.1"/>
    <property type="molecule type" value="Genomic_DNA"/>
</dbReference>
<feature type="domain" description="Peptidase M50" evidence="8">
    <location>
        <begin position="10"/>
        <end position="148"/>
    </location>
</feature>
<name>E7RDD1_9BACL</name>
<evidence type="ECO:0000256" key="1">
    <source>
        <dbReference type="ARBA" id="ARBA00001947"/>
    </source>
</evidence>
<evidence type="ECO:0000259" key="8">
    <source>
        <dbReference type="Pfam" id="PF02163"/>
    </source>
</evidence>
<evidence type="ECO:0000313" key="9">
    <source>
        <dbReference type="EMBL" id="EGA90935.1"/>
    </source>
</evidence>
<evidence type="ECO:0000256" key="7">
    <source>
        <dbReference type="SAM" id="Phobius"/>
    </source>
</evidence>
<reference evidence="9 10" key="1">
    <citation type="journal article" date="2011" name="J. Bacteriol.">
        <title>The Draft Genome of Planococcus donghaensis MPA1U2 Reveals Nonsporulation Pathways Controlled by a Conserved Spo0A Regulon.</title>
        <authorList>
            <person name="Pearson M.D."/>
            <person name="Noller H.F."/>
        </authorList>
    </citation>
    <scope>NUCLEOTIDE SEQUENCE [LARGE SCALE GENOMIC DNA]</scope>
    <source>
        <strain evidence="9 10">MPA1U2</strain>
    </source>
</reference>
<evidence type="ECO:0000256" key="3">
    <source>
        <dbReference type="ARBA" id="ARBA00007931"/>
    </source>
</evidence>
<comment type="caution">
    <text evidence="9">The sequence shown here is derived from an EMBL/GenBank/DDBJ whole genome shotgun (WGS) entry which is preliminary data.</text>
</comment>
<keyword evidence="6 7" id="KW-0472">Membrane</keyword>
<dbReference type="GO" id="GO:0016020">
    <property type="term" value="C:membrane"/>
    <property type="evidence" value="ECO:0007669"/>
    <property type="project" value="UniProtKB-SubCell"/>
</dbReference>
<comment type="cofactor">
    <cofactor evidence="1">
        <name>Zn(2+)</name>
        <dbReference type="ChEBI" id="CHEBI:29105"/>
    </cofactor>
</comment>
<dbReference type="GO" id="GO:0006508">
    <property type="term" value="P:proteolysis"/>
    <property type="evidence" value="ECO:0007669"/>
    <property type="project" value="InterPro"/>
</dbReference>
<dbReference type="InterPro" id="IPR008915">
    <property type="entry name" value="Peptidase_M50"/>
</dbReference>
<feature type="transmembrane region" description="Helical" evidence="7">
    <location>
        <begin position="86"/>
        <end position="106"/>
    </location>
</feature>
<comment type="similarity">
    <text evidence="3">Belongs to the peptidase M50B family.</text>
</comment>
<evidence type="ECO:0000256" key="4">
    <source>
        <dbReference type="ARBA" id="ARBA00022692"/>
    </source>
</evidence>
<sequence>MGMLFEVVMVLLIISAALLIHELGHAVGLVVKNKKVKPEVYLGSLSKEKKLKLSLGRITCYITIALSGICRISNESEISPLTNKQRIIFAAGGPIASLLGFAIFYLSSHFVPGVMGIVSNRVAFVSLITFFLTVIPYNYPAFFKHVSGFQSDGLYILNIIREMKNHSKAVS</sequence>
<keyword evidence="4 7" id="KW-0812">Transmembrane</keyword>
<keyword evidence="5 7" id="KW-1133">Transmembrane helix</keyword>
<organism evidence="9 10">
    <name type="scientific">Planococcus donghaensis MPA1U2</name>
    <dbReference type="NCBI Taxonomy" id="933115"/>
    <lineage>
        <taxon>Bacteria</taxon>
        <taxon>Bacillati</taxon>
        <taxon>Bacillota</taxon>
        <taxon>Bacilli</taxon>
        <taxon>Bacillales</taxon>
        <taxon>Caryophanaceae</taxon>
        <taxon>Planococcus</taxon>
    </lineage>
</organism>
<dbReference type="AlphaFoldDB" id="E7RDD1"/>
<gene>
    <name evidence="9" type="ORF">GPDM_02295</name>
</gene>